<evidence type="ECO:0000313" key="4">
    <source>
        <dbReference type="EMBL" id="MFL4471971.1"/>
    </source>
</evidence>
<sequence>MSEETRQHRLKRLHMRSMRRGIKEMDLILSAYAGTHLGDMDDAQLDTYDALLNENDQDLIRWVTGQEAAPEAFAALISDISQTFQGKKPSEFGV</sequence>
<dbReference type="InterPro" id="IPR005631">
    <property type="entry name" value="SDH"/>
</dbReference>
<proteinExistence type="inferred from homology"/>
<dbReference type="InterPro" id="IPR036714">
    <property type="entry name" value="SDH_sf"/>
</dbReference>
<accession>A0ABW8V1A4</accession>
<dbReference type="RefSeq" id="WP_407593843.1">
    <property type="nucleotide sequence ID" value="NZ_JBHDIY010000002.1"/>
</dbReference>
<keyword evidence="3" id="KW-0143">Chaperone</keyword>
<keyword evidence="5" id="KW-1185">Reference proteome</keyword>
<dbReference type="EMBL" id="JBHDIY010000002">
    <property type="protein sequence ID" value="MFL4471971.1"/>
    <property type="molecule type" value="Genomic_DNA"/>
</dbReference>
<evidence type="ECO:0000313" key="5">
    <source>
        <dbReference type="Proteomes" id="UP001627408"/>
    </source>
</evidence>
<dbReference type="SUPFAM" id="SSF109910">
    <property type="entry name" value="YgfY-like"/>
    <property type="match status" value="1"/>
</dbReference>
<name>A0ABW8V1A4_9RHOB</name>
<dbReference type="Pfam" id="PF03937">
    <property type="entry name" value="Sdh5"/>
    <property type="match status" value="1"/>
</dbReference>
<dbReference type="PANTHER" id="PTHR12469">
    <property type="entry name" value="PROTEIN EMI5 HOMOLOG, MITOCHONDRIAL"/>
    <property type="match status" value="1"/>
</dbReference>
<dbReference type="Proteomes" id="UP001627408">
    <property type="component" value="Unassembled WGS sequence"/>
</dbReference>
<organism evidence="4 5">
    <name type="scientific">Tateyamaria armeniaca</name>
    <dbReference type="NCBI Taxonomy" id="2518930"/>
    <lineage>
        <taxon>Bacteria</taxon>
        <taxon>Pseudomonadati</taxon>
        <taxon>Pseudomonadota</taxon>
        <taxon>Alphaproteobacteria</taxon>
        <taxon>Rhodobacterales</taxon>
        <taxon>Roseobacteraceae</taxon>
        <taxon>Tateyamaria</taxon>
    </lineage>
</organism>
<evidence type="ECO:0000256" key="2">
    <source>
        <dbReference type="ARBA" id="ARBA00019418"/>
    </source>
</evidence>
<reference evidence="4 5" key="1">
    <citation type="submission" date="2024-08" db="EMBL/GenBank/DDBJ databases">
        <title>Tateyamaria sp. nov., isolated from marine algae.</title>
        <authorList>
            <person name="Choi B.J."/>
            <person name="Kim J.M."/>
            <person name="Lee J.K."/>
            <person name="Choi D.G."/>
            <person name="Bayburt H."/>
            <person name="Baek J.H."/>
            <person name="Han D.M."/>
            <person name="Jeon C.O."/>
        </authorList>
    </citation>
    <scope>NUCLEOTIDE SEQUENCE [LARGE SCALE GENOMIC DNA]</scope>
    <source>
        <strain evidence="4 5">KMU-156</strain>
    </source>
</reference>
<dbReference type="Gene3D" id="1.10.150.250">
    <property type="entry name" value="Flavinator of succinate dehydrogenase"/>
    <property type="match status" value="1"/>
</dbReference>
<gene>
    <name evidence="4" type="ORF">ACERZ8_19590</name>
</gene>
<dbReference type="PANTHER" id="PTHR12469:SF2">
    <property type="entry name" value="SUCCINATE DEHYDROGENASE ASSEMBLY FACTOR 2, MITOCHONDRIAL"/>
    <property type="match status" value="1"/>
</dbReference>
<comment type="caution">
    <text evidence="4">The sequence shown here is derived from an EMBL/GenBank/DDBJ whole genome shotgun (WGS) entry which is preliminary data.</text>
</comment>
<evidence type="ECO:0000256" key="1">
    <source>
        <dbReference type="ARBA" id="ARBA00008571"/>
    </source>
</evidence>
<protein>
    <recommendedName>
        <fullName evidence="2">FAD assembly factor SdhE</fullName>
    </recommendedName>
</protein>
<evidence type="ECO:0000256" key="3">
    <source>
        <dbReference type="ARBA" id="ARBA00023186"/>
    </source>
</evidence>
<comment type="similarity">
    <text evidence="1">Belongs to the SdhE FAD assembly factor family.</text>
</comment>